<dbReference type="GO" id="GO:0042054">
    <property type="term" value="F:histone methyltransferase activity"/>
    <property type="evidence" value="ECO:0007669"/>
    <property type="project" value="TreeGrafter"/>
</dbReference>
<dbReference type="STRING" id="431595.K3WMV1"/>
<dbReference type="InterPro" id="IPR029063">
    <property type="entry name" value="SAM-dependent_MTases_sf"/>
</dbReference>
<dbReference type="GO" id="GO:0035242">
    <property type="term" value="F:protein-arginine omega-N asymmetric methyltransferase activity"/>
    <property type="evidence" value="ECO:0007669"/>
    <property type="project" value="UniProtKB-EC"/>
</dbReference>
<reference evidence="10" key="1">
    <citation type="journal article" date="2010" name="Genome Biol.">
        <title>Genome sequence of the necrotrophic plant pathogen Pythium ultimum reveals original pathogenicity mechanisms and effector repertoire.</title>
        <authorList>
            <person name="Levesque C.A."/>
            <person name="Brouwer H."/>
            <person name="Cano L."/>
            <person name="Hamilton J.P."/>
            <person name="Holt C."/>
            <person name="Huitema E."/>
            <person name="Raffaele S."/>
            <person name="Robideau G.P."/>
            <person name="Thines M."/>
            <person name="Win J."/>
            <person name="Zerillo M.M."/>
            <person name="Beakes G.W."/>
            <person name="Boore J.L."/>
            <person name="Busam D."/>
            <person name="Dumas B."/>
            <person name="Ferriera S."/>
            <person name="Fuerstenberg S.I."/>
            <person name="Gachon C.M."/>
            <person name="Gaulin E."/>
            <person name="Govers F."/>
            <person name="Grenville-Briggs L."/>
            <person name="Horner N."/>
            <person name="Hostetler J."/>
            <person name="Jiang R.H."/>
            <person name="Johnson J."/>
            <person name="Krajaejun T."/>
            <person name="Lin H."/>
            <person name="Meijer H.J."/>
            <person name="Moore B."/>
            <person name="Morris P."/>
            <person name="Phuntmart V."/>
            <person name="Puiu D."/>
            <person name="Shetty J."/>
            <person name="Stajich J.E."/>
            <person name="Tripathy S."/>
            <person name="Wawra S."/>
            <person name="van West P."/>
            <person name="Whitty B.R."/>
            <person name="Coutinho P.M."/>
            <person name="Henrissat B."/>
            <person name="Martin F."/>
            <person name="Thomas P.D."/>
            <person name="Tyler B.M."/>
            <person name="De Vries R.P."/>
            <person name="Kamoun S."/>
            <person name="Yandell M."/>
            <person name="Tisserat N."/>
            <person name="Buell C.R."/>
        </authorList>
    </citation>
    <scope>NUCLEOTIDE SEQUENCE</scope>
    <source>
        <strain evidence="10">DAOM:BR144</strain>
    </source>
</reference>
<dbReference type="PANTHER" id="PTHR11006:SF53">
    <property type="entry name" value="PROTEIN ARGININE N-METHYLTRANSFERASE 3"/>
    <property type="match status" value="1"/>
</dbReference>
<evidence type="ECO:0000256" key="7">
    <source>
        <dbReference type="PROSITE-ProRule" id="PRU01015"/>
    </source>
</evidence>
<evidence type="ECO:0000313" key="9">
    <source>
        <dbReference type="EnsemblProtists" id="PYU1_T006293"/>
    </source>
</evidence>
<dbReference type="InterPro" id="IPR013087">
    <property type="entry name" value="Znf_C2H2_type"/>
</dbReference>
<dbReference type="Proteomes" id="UP000019132">
    <property type="component" value="Unassembled WGS sequence"/>
</dbReference>
<dbReference type="Gene3D" id="3.40.50.150">
    <property type="entry name" value="Vaccinia Virus protein VP39"/>
    <property type="match status" value="1"/>
</dbReference>
<sequence>MADPVVLRDEDDGEQETWDDWVDDGNDASFVCVFCADKFSNEDALHAHLDAAHAFSLKQQIAARKLDTYATIQFVNFLRQMTLDGASVAQINLVLDSEGDAAFKKDQFLKPVLVDDPLLYCLDCDDFSDDDSENEDEEQKSERVVAQVVPESSAAAIVDPSERLATLERENKELKLQMLKYSRLVHDFVAEDDASGPVVPAADNDTYYFDSYSHVGIHREMITDKIRTDAYRNAILNNPELFKGKVVLDVGCGTGILSMFAAQAGAAKVIGIDRSEMGIVAQDIVNDNGFGNVITIIRGKVEEIELPVDKVDVIISEWMGYCLLYESMLDTVLFARDKWLAPGGYLFPDKCSMHIQGIQDSTDRVQFWDEVYGFSMKAIKSKISIRDAFIEDVPASDVITDRALLQNIDIDHVKYDDLDFHSDFTLHFAKDAIMHGFVSSFDIGFERDCPRPEYFSTGVEVTPTHWHQVFFHVEQPFQVRQGEVLTGKWWVRRNAENPRFLDVEIQWKHEGETEFAKQSYRIH</sequence>
<keyword evidence="2 7" id="KW-0489">Methyltransferase</keyword>
<dbReference type="AlphaFoldDB" id="K3WMV1"/>
<dbReference type="SUPFAM" id="SSF57667">
    <property type="entry name" value="beta-beta-alpha zinc fingers"/>
    <property type="match status" value="1"/>
</dbReference>
<evidence type="ECO:0000256" key="5">
    <source>
        <dbReference type="ARBA" id="ARBA00047384"/>
    </source>
</evidence>
<dbReference type="GO" id="GO:0032259">
    <property type="term" value="P:methylation"/>
    <property type="evidence" value="ECO:0007669"/>
    <property type="project" value="UniProtKB-KW"/>
</dbReference>
<evidence type="ECO:0000259" key="8">
    <source>
        <dbReference type="PROSITE" id="PS00028"/>
    </source>
</evidence>
<evidence type="ECO:0000256" key="3">
    <source>
        <dbReference type="ARBA" id="ARBA00022679"/>
    </source>
</evidence>
<dbReference type="Pfam" id="PF22528">
    <property type="entry name" value="PRMT_C"/>
    <property type="match status" value="1"/>
</dbReference>
<dbReference type="GO" id="GO:0005634">
    <property type="term" value="C:nucleus"/>
    <property type="evidence" value="ECO:0007669"/>
    <property type="project" value="TreeGrafter"/>
</dbReference>
<keyword evidence="10" id="KW-1185">Reference proteome</keyword>
<dbReference type="InterPro" id="IPR041698">
    <property type="entry name" value="Methyltransf_25"/>
</dbReference>
<keyword evidence="4 7" id="KW-0949">S-adenosyl-L-methionine</keyword>
<proteinExistence type="predicted"/>
<dbReference type="OMA" id="YSHFAIH"/>
<dbReference type="eggNOG" id="KOG1499">
    <property type="taxonomic scope" value="Eukaryota"/>
</dbReference>
<organism evidence="9 10">
    <name type="scientific">Globisporangium ultimum (strain ATCC 200006 / CBS 805.95 / DAOM BR144)</name>
    <name type="common">Pythium ultimum</name>
    <dbReference type="NCBI Taxonomy" id="431595"/>
    <lineage>
        <taxon>Eukaryota</taxon>
        <taxon>Sar</taxon>
        <taxon>Stramenopiles</taxon>
        <taxon>Oomycota</taxon>
        <taxon>Peronosporomycetes</taxon>
        <taxon>Pythiales</taxon>
        <taxon>Pythiaceae</taxon>
        <taxon>Globisporangium</taxon>
    </lineage>
</organism>
<accession>K3WMV1</accession>
<keyword evidence="3 7" id="KW-0808">Transferase</keyword>
<dbReference type="InterPro" id="IPR055135">
    <property type="entry name" value="PRMT_dom"/>
</dbReference>
<dbReference type="EMBL" id="GL376625">
    <property type="status" value="NOT_ANNOTATED_CDS"/>
    <property type="molecule type" value="Genomic_DNA"/>
</dbReference>
<reference evidence="10" key="2">
    <citation type="submission" date="2010-04" db="EMBL/GenBank/DDBJ databases">
        <authorList>
            <person name="Buell R."/>
            <person name="Hamilton J."/>
            <person name="Hostetler J."/>
        </authorList>
    </citation>
    <scope>NUCLEOTIDE SEQUENCE [LARGE SCALE GENOMIC DNA]</scope>
    <source>
        <strain evidence="10">DAOM:BR144</strain>
    </source>
</reference>
<evidence type="ECO:0000256" key="6">
    <source>
        <dbReference type="ARBA" id="ARBA00049303"/>
    </source>
</evidence>
<comment type="catalytic activity">
    <reaction evidence="6">
        <text>L-arginyl-[protein] + S-adenosyl-L-methionine = N(omega)-methyl-L-arginyl-[protein] + S-adenosyl-L-homocysteine + H(+)</text>
        <dbReference type="Rhea" id="RHEA:48100"/>
        <dbReference type="Rhea" id="RHEA-COMP:10532"/>
        <dbReference type="Rhea" id="RHEA-COMP:11990"/>
        <dbReference type="ChEBI" id="CHEBI:15378"/>
        <dbReference type="ChEBI" id="CHEBI:29965"/>
        <dbReference type="ChEBI" id="CHEBI:57856"/>
        <dbReference type="ChEBI" id="CHEBI:59789"/>
        <dbReference type="ChEBI" id="CHEBI:65280"/>
    </reaction>
    <physiologicalReaction direction="left-to-right" evidence="6">
        <dbReference type="Rhea" id="RHEA:48101"/>
    </physiologicalReaction>
</comment>
<evidence type="ECO:0000256" key="2">
    <source>
        <dbReference type="ARBA" id="ARBA00022603"/>
    </source>
</evidence>
<evidence type="ECO:0000256" key="1">
    <source>
        <dbReference type="ARBA" id="ARBA00011925"/>
    </source>
</evidence>
<dbReference type="CDD" id="cd02440">
    <property type="entry name" value="AdoMet_MTases"/>
    <property type="match status" value="1"/>
</dbReference>
<dbReference type="EnsemblProtists" id="PYU1_T006293">
    <property type="protein sequence ID" value="PYU1_T006293"/>
    <property type="gene ID" value="PYU1_G006281"/>
</dbReference>
<dbReference type="VEuPathDB" id="FungiDB:PYU1_G006281"/>
<dbReference type="HOGENOM" id="CLU_017375_6_1_1"/>
<dbReference type="InterPro" id="IPR025799">
    <property type="entry name" value="Arg_MeTrfase"/>
</dbReference>
<dbReference type="InterPro" id="IPR036236">
    <property type="entry name" value="Znf_C2H2_sf"/>
</dbReference>
<dbReference type="EC" id="2.1.1.319" evidence="1"/>
<dbReference type="SUPFAM" id="SSF53335">
    <property type="entry name" value="S-adenosyl-L-methionine-dependent methyltransferases"/>
    <property type="match status" value="1"/>
</dbReference>
<comment type="catalytic activity">
    <reaction evidence="5">
        <text>L-arginyl-[protein] + 2 S-adenosyl-L-methionine = N(omega),N(omega)-dimethyl-L-arginyl-[protein] + 2 S-adenosyl-L-homocysteine + 2 H(+)</text>
        <dbReference type="Rhea" id="RHEA:48096"/>
        <dbReference type="Rhea" id="RHEA-COMP:10532"/>
        <dbReference type="Rhea" id="RHEA-COMP:11991"/>
        <dbReference type="ChEBI" id="CHEBI:15378"/>
        <dbReference type="ChEBI" id="CHEBI:29965"/>
        <dbReference type="ChEBI" id="CHEBI:57856"/>
        <dbReference type="ChEBI" id="CHEBI:59789"/>
        <dbReference type="ChEBI" id="CHEBI:61897"/>
        <dbReference type="EC" id="2.1.1.319"/>
    </reaction>
    <physiologicalReaction direction="left-to-right" evidence="5">
        <dbReference type="Rhea" id="RHEA:48097"/>
    </physiologicalReaction>
</comment>
<dbReference type="PROSITE" id="PS51678">
    <property type="entry name" value="SAM_MT_PRMT"/>
    <property type="match status" value="1"/>
</dbReference>
<evidence type="ECO:0000313" key="10">
    <source>
        <dbReference type="Proteomes" id="UP000019132"/>
    </source>
</evidence>
<feature type="domain" description="C2H2-type" evidence="8">
    <location>
        <begin position="32"/>
        <end position="53"/>
    </location>
</feature>
<name>K3WMV1_GLOUD</name>
<reference evidence="9" key="3">
    <citation type="submission" date="2015-02" db="UniProtKB">
        <authorList>
            <consortium name="EnsemblProtists"/>
        </authorList>
    </citation>
    <scope>IDENTIFICATION</scope>
    <source>
        <strain evidence="9">DAOM BR144</strain>
    </source>
</reference>
<dbReference type="Gene3D" id="2.70.160.11">
    <property type="entry name" value="Hnrnp arginine n-methyltransferase1"/>
    <property type="match status" value="1"/>
</dbReference>
<protein>
    <recommendedName>
        <fullName evidence="1">type I protein arginine methyltransferase</fullName>
        <ecNumber evidence="1">2.1.1.319</ecNumber>
    </recommendedName>
</protein>
<dbReference type="PANTHER" id="PTHR11006">
    <property type="entry name" value="PROTEIN ARGININE N-METHYLTRANSFERASE"/>
    <property type="match status" value="1"/>
</dbReference>
<dbReference type="FunFam" id="3.40.50.150:FF:000003">
    <property type="entry name" value="Blast:Protein arginine N-methyltransferase 1"/>
    <property type="match status" value="1"/>
</dbReference>
<dbReference type="InParanoid" id="K3WMV1"/>
<evidence type="ECO:0000256" key="4">
    <source>
        <dbReference type="ARBA" id="ARBA00022691"/>
    </source>
</evidence>
<dbReference type="PROSITE" id="PS00028">
    <property type="entry name" value="ZINC_FINGER_C2H2_1"/>
    <property type="match status" value="1"/>
</dbReference>
<dbReference type="Pfam" id="PF13649">
    <property type="entry name" value="Methyltransf_25"/>
    <property type="match status" value="1"/>
</dbReference>